<dbReference type="Gene3D" id="3.40.50.12780">
    <property type="entry name" value="N-terminal domain of ligase-like"/>
    <property type="match status" value="1"/>
</dbReference>
<dbReference type="SUPFAM" id="SSF56801">
    <property type="entry name" value="Acetyl-CoA synthetase-like"/>
    <property type="match status" value="1"/>
</dbReference>
<dbReference type="Proteomes" id="UP000029672">
    <property type="component" value="Chromosome"/>
</dbReference>
<organism evidence="10 11">
    <name type="scientific">Candidatus Francisella endociliophora</name>
    <dbReference type="NCBI Taxonomy" id="653937"/>
    <lineage>
        <taxon>Bacteria</taxon>
        <taxon>Pseudomonadati</taxon>
        <taxon>Pseudomonadota</taxon>
        <taxon>Gammaproteobacteria</taxon>
        <taxon>Thiotrichales</taxon>
        <taxon>Francisellaceae</taxon>
        <taxon>Francisella</taxon>
    </lineage>
</organism>
<dbReference type="InterPro" id="IPR020845">
    <property type="entry name" value="AMP-binding_CS"/>
</dbReference>
<keyword evidence="4" id="KW-0472">Membrane</keyword>
<name>A0A097ER20_9GAMM</name>
<dbReference type="RefSeq" id="WP_040010374.1">
    <property type="nucleotide sequence ID" value="NZ_CP009574.1"/>
</dbReference>
<dbReference type="STRING" id="1547445.LO80_08465"/>
<dbReference type="Gene3D" id="3.30.300.30">
    <property type="match status" value="1"/>
</dbReference>
<reference evidence="10 11" key="1">
    <citation type="submission" date="2014-10" db="EMBL/GenBank/DDBJ databases">
        <title>Whole genome sequence of Francisella endociliophora strain FSC1006, isolated from a laboratory culture of the marine ciliate Euplotes raikovi.</title>
        <authorList>
            <person name="Granberg M."/>
            <person name="Backman S."/>
            <person name="Lundmark E."/>
            <person name="Nilsson E."/>
            <person name="Karlsson E."/>
            <person name="Thelaus J."/>
            <person name="Ohrman C."/>
            <person name="Larkeryd A."/>
            <person name="Stenberg P."/>
        </authorList>
    </citation>
    <scope>NUCLEOTIDE SEQUENCE [LARGE SCALE GENOMIC DNA]</scope>
    <source>
        <strain evidence="10 11">FSC1006</strain>
    </source>
</reference>
<dbReference type="AlphaFoldDB" id="A0A097ER20"/>
<dbReference type="GO" id="GO:0004467">
    <property type="term" value="F:long-chain fatty acid-CoA ligase activity"/>
    <property type="evidence" value="ECO:0007669"/>
    <property type="project" value="UniProtKB-EC"/>
</dbReference>
<dbReference type="InterPro" id="IPR025110">
    <property type="entry name" value="AMP-bd_C"/>
</dbReference>
<accession>A0A097ER20</accession>
<evidence type="ECO:0000313" key="11">
    <source>
        <dbReference type="Proteomes" id="UP000029672"/>
    </source>
</evidence>
<dbReference type="Pfam" id="PF13193">
    <property type="entry name" value="AMP-binding_C"/>
    <property type="match status" value="1"/>
</dbReference>
<evidence type="ECO:0000256" key="3">
    <source>
        <dbReference type="ARBA" id="ARBA00022598"/>
    </source>
</evidence>
<comment type="subcellular location">
    <subcellularLocation>
        <location evidence="1">Membrane</location>
        <topology evidence="1">Peripheral membrane protein</topology>
    </subcellularLocation>
</comment>
<dbReference type="InterPro" id="IPR000873">
    <property type="entry name" value="AMP-dep_synth/lig_dom"/>
</dbReference>
<comment type="pathway">
    <text evidence="2">Lipid metabolism; fatty acid beta-oxidation.</text>
</comment>
<feature type="domain" description="AMP-binding enzyme C-terminal" evidence="9">
    <location>
        <begin position="473"/>
        <end position="548"/>
    </location>
</feature>
<dbReference type="InterPro" id="IPR050237">
    <property type="entry name" value="ATP-dep_AMP-bd_enzyme"/>
</dbReference>
<evidence type="ECO:0000256" key="4">
    <source>
        <dbReference type="ARBA" id="ARBA00023136"/>
    </source>
</evidence>
<dbReference type="EC" id="6.2.1.3" evidence="5"/>
<gene>
    <name evidence="10" type="ORF">LO80_08465</name>
</gene>
<dbReference type="PROSITE" id="PS00455">
    <property type="entry name" value="AMP_BINDING"/>
    <property type="match status" value="1"/>
</dbReference>
<dbReference type="eggNOG" id="COG0318">
    <property type="taxonomic scope" value="Bacteria"/>
</dbReference>
<dbReference type="EMBL" id="CP009574">
    <property type="protein sequence ID" value="AIT09999.1"/>
    <property type="molecule type" value="Genomic_DNA"/>
</dbReference>
<dbReference type="GO" id="GO:0016020">
    <property type="term" value="C:membrane"/>
    <property type="evidence" value="ECO:0007669"/>
    <property type="project" value="UniProtKB-SubCell"/>
</dbReference>
<protein>
    <recommendedName>
        <fullName evidence="6">Long-chain-fatty-acid--CoA ligase</fullName>
        <ecNumber evidence="5">6.2.1.3</ecNumber>
    </recommendedName>
    <alternativeName>
        <fullName evidence="7">Long-chain acyl-CoA synthetase</fullName>
    </alternativeName>
</protein>
<dbReference type="PANTHER" id="PTHR43767:SF8">
    <property type="entry name" value="LONG-CHAIN-FATTY-ACID--COA LIGASE"/>
    <property type="match status" value="1"/>
</dbReference>
<sequence length="565" mass="63743">MTMKPWKENYPKKVPLSIDIPNITLSDMLKETTEKFSDKEALICHGEKLNFTQVDEYAEYFAGFLQHKWQLKKGDHVAIMLPNLLQFPIAIFALIKLGCVFVNINPLYTSREVKGILRDSKAKGIIVLSALAHNVEAIADECEDLKYKMVTHIADLYHTPKKQIISFVARYLKGMKDRYSKDKFNSFADAIKAEYKPDYSKVTITPDDMVALQYSSGTTGTPKGTILLHRNIVANIYQVKAWTEGFDVVLGEQIVLTALPIYHIFSLTANLFLFYFSGALQILITNPKDLKGLVNEMRKSNFSTIFGVNTLYVALLNNKKFKKSQFPNFKLSISGGMSTVEAVANEWKKITGVSIREGYGLSEMSPVVTVNALENDSAFNGSVGFPLPNTDIKIYDEKGNELPQGETGEIWVTGPQKSPGFWSLPKINKEHFTEDGWLKTGDMGYLDELGRLVISGRIKHMIIVSGFNVFPKEIELTLTEKEEIADAAVIKGFSKETGEMPVAFVVLKDDKKLTQKQIFKYCKTKLAHYKLPRKIIFKDDLPKNTVGKIDVNALQEEYAQTYENK</sequence>
<evidence type="ECO:0000256" key="1">
    <source>
        <dbReference type="ARBA" id="ARBA00004170"/>
    </source>
</evidence>
<dbReference type="Pfam" id="PF00501">
    <property type="entry name" value="AMP-binding"/>
    <property type="match status" value="1"/>
</dbReference>
<dbReference type="OrthoDB" id="9803968at2"/>
<dbReference type="InterPro" id="IPR045851">
    <property type="entry name" value="AMP-bd_C_sf"/>
</dbReference>
<evidence type="ECO:0000259" key="8">
    <source>
        <dbReference type="Pfam" id="PF00501"/>
    </source>
</evidence>
<dbReference type="KEGG" id="frf:LO80_08465"/>
<keyword evidence="3 10" id="KW-0436">Ligase</keyword>
<proteinExistence type="predicted"/>
<evidence type="ECO:0000256" key="7">
    <source>
        <dbReference type="ARBA" id="ARBA00042773"/>
    </source>
</evidence>
<evidence type="ECO:0000313" key="10">
    <source>
        <dbReference type="EMBL" id="AIT09999.1"/>
    </source>
</evidence>
<keyword evidence="11" id="KW-1185">Reference proteome</keyword>
<evidence type="ECO:0000259" key="9">
    <source>
        <dbReference type="Pfam" id="PF13193"/>
    </source>
</evidence>
<dbReference type="CDD" id="cd05936">
    <property type="entry name" value="FC-FACS_FadD_like"/>
    <property type="match status" value="1"/>
</dbReference>
<evidence type="ECO:0000256" key="5">
    <source>
        <dbReference type="ARBA" id="ARBA00026121"/>
    </source>
</evidence>
<dbReference type="PANTHER" id="PTHR43767">
    <property type="entry name" value="LONG-CHAIN-FATTY-ACID--COA LIGASE"/>
    <property type="match status" value="1"/>
</dbReference>
<evidence type="ECO:0000256" key="6">
    <source>
        <dbReference type="ARBA" id="ARBA00039545"/>
    </source>
</evidence>
<dbReference type="InterPro" id="IPR042099">
    <property type="entry name" value="ANL_N_sf"/>
</dbReference>
<evidence type="ECO:0000256" key="2">
    <source>
        <dbReference type="ARBA" id="ARBA00005005"/>
    </source>
</evidence>
<feature type="domain" description="AMP-dependent synthetase/ligase" evidence="8">
    <location>
        <begin position="30"/>
        <end position="422"/>
    </location>
</feature>
<dbReference type="HOGENOM" id="CLU_000022_59_9_6"/>